<dbReference type="Proteomes" id="UP000701801">
    <property type="component" value="Unassembled WGS sequence"/>
</dbReference>
<feature type="transmembrane region" description="Helical" evidence="1">
    <location>
        <begin position="59"/>
        <end position="79"/>
    </location>
</feature>
<keyword evidence="3" id="KW-1185">Reference proteome</keyword>
<evidence type="ECO:0000313" key="3">
    <source>
        <dbReference type="Proteomes" id="UP000701801"/>
    </source>
</evidence>
<name>A0A9N9LJL3_9HELO</name>
<dbReference type="AlphaFoldDB" id="A0A9N9LJL3"/>
<keyword evidence="1" id="KW-0812">Transmembrane</keyword>
<proteinExistence type="predicted"/>
<dbReference type="EMBL" id="CAJVRM010000072">
    <property type="protein sequence ID" value="CAG8973539.1"/>
    <property type="molecule type" value="Genomic_DNA"/>
</dbReference>
<evidence type="ECO:0000313" key="2">
    <source>
        <dbReference type="EMBL" id="CAG8973539.1"/>
    </source>
</evidence>
<feature type="transmembrane region" description="Helical" evidence="1">
    <location>
        <begin position="136"/>
        <end position="159"/>
    </location>
</feature>
<feature type="transmembrane region" description="Helical" evidence="1">
    <location>
        <begin position="179"/>
        <end position="201"/>
    </location>
</feature>
<sequence length="207" mass="23711">MASQWFKFLFSNEAHPLKPLLPLESLFADCSFVHYQVMLISNLLMPHNDKRDIESYPKLVLLTTFLNSLLIIFSALRLYQPAAAGSLLEIFHTIQEILLIMNIEINAQSLTFFHWDPFSISRIMGGGEPEYDTERLLYFMVLALTIVLSVFNVLTYCLFLKVDESAGVNESFGSVEKQVAFYATMFLVSASFTSYVLSLFLQDYREV</sequence>
<protein>
    <submittedName>
        <fullName evidence="2">Uncharacterized protein</fullName>
    </submittedName>
</protein>
<organism evidence="2 3">
    <name type="scientific">Hymenoscyphus albidus</name>
    <dbReference type="NCBI Taxonomy" id="595503"/>
    <lineage>
        <taxon>Eukaryota</taxon>
        <taxon>Fungi</taxon>
        <taxon>Dikarya</taxon>
        <taxon>Ascomycota</taxon>
        <taxon>Pezizomycotina</taxon>
        <taxon>Leotiomycetes</taxon>
        <taxon>Helotiales</taxon>
        <taxon>Helotiaceae</taxon>
        <taxon>Hymenoscyphus</taxon>
    </lineage>
</organism>
<keyword evidence="1" id="KW-0472">Membrane</keyword>
<gene>
    <name evidence="2" type="ORF">HYALB_00002865</name>
</gene>
<evidence type="ECO:0000256" key="1">
    <source>
        <dbReference type="SAM" id="Phobius"/>
    </source>
</evidence>
<keyword evidence="1" id="KW-1133">Transmembrane helix</keyword>
<reference evidence="2" key="1">
    <citation type="submission" date="2021-07" db="EMBL/GenBank/DDBJ databases">
        <authorList>
            <person name="Durling M."/>
        </authorList>
    </citation>
    <scope>NUCLEOTIDE SEQUENCE</scope>
</reference>
<comment type="caution">
    <text evidence="2">The sequence shown here is derived from an EMBL/GenBank/DDBJ whole genome shotgun (WGS) entry which is preliminary data.</text>
</comment>
<accession>A0A9N9LJL3</accession>